<keyword evidence="3" id="KW-1185">Reference proteome</keyword>
<dbReference type="Gene3D" id="3.40.50.2000">
    <property type="entry name" value="Glycogen Phosphorylase B"/>
    <property type="match status" value="1"/>
</dbReference>
<name>A0A7J7MJE9_9MAGN</name>
<evidence type="ECO:0000313" key="3">
    <source>
        <dbReference type="Proteomes" id="UP000541444"/>
    </source>
</evidence>
<sequence length="204" mass="22581">MTQTYSPDILELVLTPCSDTALVVRCNNSAVLSSELAICLVRRTLNPPSAVHTEPVRVFMKLYQLESSVNITSSNLQFMGRSSNIVLVKTVQEIEEKYINYLSILLGKEVLTVGALVQDQENHTNKDSSFGSHCSWGSVLEGMKFGVPIIAMPMHIDQPVNARLIVVIGVGVEVKRDDGGGFDREELGKVIREVVHEKDGERQR</sequence>
<dbReference type="PANTHER" id="PTHR48044:SF29">
    <property type="entry name" value="GLYCOSYLTRANSFERASE"/>
    <property type="match status" value="1"/>
</dbReference>
<protein>
    <submittedName>
        <fullName evidence="2">Uncharacterized protein</fullName>
    </submittedName>
</protein>
<reference evidence="2 3" key="1">
    <citation type="journal article" date="2020" name="IScience">
        <title>Genome Sequencing of the Endangered Kingdonia uniflora (Circaeasteraceae, Ranunculales) Reveals Potential Mechanisms of Evolutionary Specialization.</title>
        <authorList>
            <person name="Sun Y."/>
            <person name="Deng T."/>
            <person name="Zhang A."/>
            <person name="Moore M.J."/>
            <person name="Landis J.B."/>
            <person name="Lin N."/>
            <person name="Zhang H."/>
            <person name="Zhang X."/>
            <person name="Huang J."/>
            <person name="Zhang X."/>
            <person name="Sun H."/>
            <person name="Wang H."/>
        </authorList>
    </citation>
    <scope>NUCLEOTIDE SEQUENCE [LARGE SCALE GENOMIC DNA]</scope>
    <source>
        <strain evidence="2">TB1705</strain>
        <tissue evidence="2">Leaf</tissue>
    </source>
</reference>
<accession>A0A7J7MJE9</accession>
<comment type="caution">
    <text evidence="2">The sequence shown here is derived from an EMBL/GenBank/DDBJ whole genome shotgun (WGS) entry which is preliminary data.</text>
</comment>
<dbReference type="SUPFAM" id="SSF53756">
    <property type="entry name" value="UDP-Glycosyltransferase/glycogen phosphorylase"/>
    <property type="match status" value="1"/>
</dbReference>
<keyword evidence="1" id="KW-0808">Transferase</keyword>
<dbReference type="Proteomes" id="UP000541444">
    <property type="component" value="Unassembled WGS sequence"/>
</dbReference>
<dbReference type="Pfam" id="PF00201">
    <property type="entry name" value="UDPGT"/>
    <property type="match status" value="1"/>
</dbReference>
<proteinExistence type="predicted"/>
<dbReference type="AlphaFoldDB" id="A0A7J7MJE9"/>
<dbReference type="OrthoDB" id="1739857at2759"/>
<organism evidence="2 3">
    <name type="scientific">Kingdonia uniflora</name>
    <dbReference type="NCBI Taxonomy" id="39325"/>
    <lineage>
        <taxon>Eukaryota</taxon>
        <taxon>Viridiplantae</taxon>
        <taxon>Streptophyta</taxon>
        <taxon>Embryophyta</taxon>
        <taxon>Tracheophyta</taxon>
        <taxon>Spermatophyta</taxon>
        <taxon>Magnoliopsida</taxon>
        <taxon>Ranunculales</taxon>
        <taxon>Circaeasteraceae</taxon>
        <taxon>Kingdonia</taxon>
    </lineage>
</organism>
<dbReference type="GO" id="GO:1901135">
    <property type="term" value="P:carbohydrate derivative metabolic process"/>
    <property type="evidence" value="ECO:0007669"/>
    <property type="project" value="UniProtKB-ARBA"/>
</dbReference>
<evidence type="ECO:0000313" key="2">
    <source>
        <dbReference type="EMBL" id="KAF6155006.1"/>
    </source>
</evidence>
<evidence type="ECO:0000256" key="1">
    <source>
        <dbReference type="ARBA" id="ARBA00022679"/>
    </source>
</evidence>
<dbReference type="PANTHER" id="PTHR48044">
    <property type="entry name" value="GLYCOSYLTRANSFERASE"/>
    <property type="match status" value="1"/>
</dbReference>
<dbReference type="EMBL" id="JACGCM010001441">
    <property type="protein sequence ID" value="KAF6155006.1"/>
    <property type="molecule type" value="Genomic_DNA"/>
</dbReference>
<dbReference type="GO" id="GO:0008194">
    <property type="term" value="F:UDP-glycosyltransferase activity"/>
    <property type="evidence" value="ECO:0007669"/>
    <property type="project" value="InterPro"/>
</dbReference>
<gene>
    <name evidence="2" type="ORF">GIB67_035753</name>
</gene>
<dbReference type="InterPro" id="IPR002213">
    <property type="entry name" value="UDP_glucos_trans"/>
</dbReference>